<evidence type="ECO:0000313" key="1">
    <source>
        <dbReference type="EMBL" id="KAJ9090146.1"/>
    </source>
</evidence>
<reference evidence="1" key="1">
    <citation type="submission" date="2022-04" db="EMBL/GenBank/DDBJ databases">
        <title>Genome of the entomopathogenic fungus Entomophthora muscae.</title>
        <authorList>
            <person name="Elya C."/>
            <person name="Lovett B.R."/>
            <person name="Lee E."/>
            <person name="Macias A.M."/>
            <person name="Hajek A.E."/>
            <person name="De Bivort B.L."/>
            <person name="Kasson M.T."/>
            <person name="De Fine Licht H.H."/>
            <person name="Stajich J.E."/>
        </authorList>
    </citation>
    <scope>NUCLEOTIDE SEQUENCE</scope>
    <source>
        <strain evidence="1">Berkeley</strain>
    </source>
</reference>
<organism evidence="1 2">
    <name type="scientific">Entomophthora muscae</name>
    <dbReference type="NCBI Taxonomy" id="34485"/>
    <lineage>
        <taxon>Eukaryota</taxon>
        <taxon>Fungi</taxon>
        <taxon>Fungi incertae sedis</taxon>
        <taxon>Zoopagomycota</taxon>
        <taxon>Entomophthoromycotina</taxon>
        <taxon>Entomophthoromycetes</taxon>
        <taxon>Entomophthorales</taxon>
        <taxon>Entomophthoraceae</taxon>
        <taxon>Entomophthora</taxon>
    </lineage>
</organism>
<accession>A0ACC2UUH7</accession>
<gene>
    <name evidence="1" type="ORF">DSO57_1005317</name>
</gene>
<protein>
    <submittedName>
        <fullName evidence="1">Uncharacterized protein</fullName>
    </submittedName>
</protein>
<dbReference type="EMBL" id="QTSX02000014">
    <property type="protein sequence ID" value="KAJ9090146.1"/>
    <property type="molecule type" value="Genomic_DNA"/>
</dbReference>
<comment type="caution">
    <text evidence="1">The sequence shown here is derived from an EMBL/GenBank/DDBJ whole genome shotgun (WGS) entry which is preliminary data.</text>
</comment>
<sequence length="218" mass="24699">MARFPFRFFVAQSNLAEGYYNFTPEIPELLCIPQLGAKHARHTPSLCFAPYGKHNAFEKSFLISTGNGIALLLIKAPHSHSRLHCTFNLVTTGTLAWSYQRVVIKGEHDCHILPQLHVIYYNGNEAFFRWRKDGIGGLTLSATNSSRPFATYTPPSWPSRNGTLYFYPERIVSLTREDMALFIMFLSITMSTSLCFPISKPCLSSNPPVVYLNDAVRW</sequence>
<dbReference type="Proteomes" id="UP001165960">
    <property type="component" value="Unassembled WGS sequence"/>
</dbReference>
<proteinExistence type="predicted"/>
<keyword evidence="2" id="KW-1185">Reference proteome</keyword>
<name>A0ACC2UUH7_9FUNG</name>
<evidence type="ECO:0000313" key="2">
    <source>
        <dbReference type="Proteomes" id="UP001165960"/>
    </source>
</evidence>